<evidence type="ECO:0000256" key="2">
    <source>
        <dbReference type="SAM" id="Phobius"/>
    </source>
</evidence>
<dbReference type="RefSeq" id="WP_286660171.1">
    <property type="nucleotide sequence ID" value="NZ_JASZYV010000002.1"/>
</dbReference>
<organism evidence="3 4">
    <name type="scientific">Variovorax dokdonensis</name>
    <dbReference type="NCBI Taxonomy" id="344883"/>
    <lineage>
        <taxon>Bacteria</taxon>
        <taxon>Pseudomonadati</taxon>
        <taxon>Pseudomonadota</taxon>
        <taxon>Betaproteobacteria</taxon>
        <taxon>Burkholderiales</taxon>
        <taxon>Comamonadaceae</taxon>
        <taxon>Variovorax</taxon>
    </lineage>
</organism>
<gene>
    <name evidence="3" type="ORF">QTH91_11290</name>
</gene>
<feature type="transmembrane region" description="Helical" evidence="2">
    <location>
        <begin position="20"/>
        <end position="43"/>
    </location>
</feature>
<comment type="caution">
    <text evidence="3">The sequence shown here is derived from an EMBL/GenBank/DDBJ whole genome shotgun (WGS) entry which is preliminary data.</text>
</comment>
<evidence type="ECO:0000256" key="1">
    <source>
        <dbReference type="SAM" id="MobiDB-lite"/>
    </source>
</evidence>
<keyword evidence="4" id="KW-1185">Reference proteome</keyword>
<keyword evidence="2" id="KW-1133">Transmembrane helix</keyword>
<name>A0ABT7NAW8_9BURK</name>
<sequence length="95" mass="10386">MKTIEEMHSTPGLPWWRTGAMWLVLGLPAAVVVAGFLTLWIALARPDAVVDPDYYAKGIALGERAKSPDKAHIPAQMGRNHAMTPDKDVPALLRN</sequence>
<dbReference type="Pfam" id="PF05751">
    <property type="entry name" value="FixH"/>
    <property type="match status" value="1"/>
</dbReference>
<keyword evidence="2" id="KW-0472">Membrane</keyword>
<dbReference type="InterPro" id="IPR008620">
    <property type="entry name" value="FixH"/>
</dbReference>
<dbReference type="Proteomes" id="UP001174908">
    <property type="component" value="Unassembled WGS sequence"/>
</dbReference>
<proteinExistence type="predicted"/>
<feature type="region of interest" description="Disordered" evidence="1">
    <location>
        <begin position="67"/>
        <end position="95"/>
    </location>
</feature>
<protein>
    <submittedName>
        <fullName evidence="3">FixH family protein</fullName>
    </submittedName>
</protein>
<evidence type="ECO:0000313" key="3">
    <source>
        <dbReference type="EMBL" id="MDM0045067.1"/>
    </source>
</evidence>
<evidence type="ECO:0000313" key="4">
    <source>
        <dbReference type="Proteomes" id="UP001174908"/>
    </source>
</evidence>
<reference evidence="3" key="1">
    <citation type="submission" date="2023-06" db="EMBL/GenBank/DDBJ databases">
        <authorList>
            <person name="Jiang Y."/>
            <person name="Liu Q."/>
        </authorList>
    </citation>
    <scope>NUCLEOTIDE SEQUENCE</scope>
    <source>
        <strain evidence="3">CGMCC 1.12089</strain>
    </source>
</reference>
<dbReference type="EMBL" id="JASZYV010000002">
    <property type="protein sequence ID" value="MDM0045067.1"/>
    <property type="molecule type" value="Genomic_DNA"/>
</dbReference>
<accession>A0ABT7NAW8</accession>
<keyword evidence="2" id="KW-0812">Transmembrane</keyword>